<dbReference type="GO" id="GO:0030286">
    <property type="term" value="C:dynein complex"/>
    <property type="evidence" value="ECO:0007669"/>
    <property type="project" value="UniProtKB-KW"/>
</dbReference>
<dbReference type="GO" id="GO:0005737">
    <property type="term" value="C:cytoplasm"/>
    <property type="evidence" value="ECO:0007669"/>
    <property type="project" value="UniProtKB-SubCell"/>
</dbReference>
<protein>
    <submittedName>
        <fullName evidence="7">Dynamitin</fullName>
    </submittedName>
</protein>
<feature type="coiled-coil region" evidence="5">
    <location>
        <begin position="275"/>
        <end position="302"/>
    </location>
</feature>
<dbReference type="GO" id="GO:0007017">
    <property type="term" value="P:microtubule-based process"/>
    <property type="evidence" value="ECO:0007669"/>
    <property type="project" value="InterPro"/>
</dbReference>
<name>A0A2H5BFB9_PLADU</name>
<dbReference type="GO" id="GO:0005869">
    <property type="term" value="C:dynactin complex"/>
    <property type="evidence" value="ECO:0007669"/>
    <property type="project" value="InterPro"/>
</dbReference>
<evidence type="ECO:0000256" key="2">
    <source>
        <dbReference type="ARBA" id="ARBA00006176"/>
    </source>
</evidence>
<dbReference type="Pfam" id="PF04912">
    <property type="entry name" value="Dynamitin"/>
    <property type="match status" value="1"/>
</dbReference>
<feature type="region of interest" description="Disordered" evidence="6">
    <location>
        <begin position="1"/>
        <end position="42"/>
    </location>
</feature>
<dbReference type="AlphaFoldDB" id="A0A2H5BFB9"/>
<evidence type="ECO:0000256" key="1">
    <source>
        <dbReference type="ARBA" id="ARBA00004496"/>
    </source>
</evidence>
<keyword evidence="3" id="KW-0963">Cytoplasm</keyword>
<sequence length="399" mass="44752">MADPKYASLPGIDLNSPDLYETNDLPEDDQAQVDQSDQGNENVEKINVSATDAYKKFEGKTLEGGKVDFSDRVSGSRRIGYDAPQTEYEMQAVEREPETPQQKYQRLQHEIRELQEEVSKAKENVKADAETEKVSPVPLVKQAEYLQQQLTDLHLDKLLGDQAEVNLADPQRALHKRLLTELDSYKPTEAQAKSEKDAPSGNQVTYQLYYRPEQAKFTSNARAANIEQRLERMEALIGNNPEKLSMLTAETSNKSIVGAVGVLSSKVKLLDATQLEQVEGRLHALSQRLTKVVENKETAEEADKTAKVSELFEMVKKWDAVVDTLPHVVDRLTALKELHEQALQFSQALNHLDAAQQQVSSHMNAHSDMLKQVQTTLTENLSTLKDNCASIDDRVKALK</sequence>
<evidence type="ECO:0000256" key="3">
    <source>
        <dbReference type="ARBA" id="ARBA00022490"/>
    </source>
</evidence>
<accession>A0A2H5BFB9</accession>
<proteinExistence type="evidence at transcript level"/>
<evidence type="ECO:0000256" key="6">
    <source>
        <dbReference type="SAM" id="MobiDB-lite"/>
    </source>
</evidence>
<dbReference type="EMBL" id="MG197676">
    <property type="protein sequence ID" value="AUG84426.1"/>
    <property type="molecule type" value="mRNA"/>
</dbReference>
<keyword evidence="4" id="KW-0243">Dynein</keyword>
<comment type="similarity">
    <text evidence="2">Belongs to the dynactin subunit 2 family.</text>
</comment>
<evidence type="ECO:0000313" key="7">
    <source>
        <dbReference type="EMBL" id="AUG84426.1"/>
    </source>
</evidence>
<evidence type="ECO:0000256" key="5">
    <source>
        <dbReference type="SAM" id="Coils"/>
    </source>
</evidence>
<reference evidence="7" key="1">
    <citation type="journal article" date="2017" name="BMC Dev. Biol.">
        <title>The asymmetric cell division machinery in the spiral-cleaving egg and embryo of the marine annelid Platynereis dumerilii.</title>
        <authorList>
            <person name="Nakama A.B."/>
            <person name="Chou H.C."/>
            <person name="Schneider S.Q."/>
        </authorList>
    </citation>
    <scope>NUCLEOTIDE SEQUENCE</scope>
</reference>
<evidence type="ECO:0000256" key="4">
    <source>
        <dbReference type="ARBA" id="ARBA00023017"/>
    </source>
</evidence>
<organism evidence="7">
    <name type="scientific">Platynereis dumerilii</name>
    <name type="common">Dumeril's clam worm</name>
    <dbReference type="NCBI Taxonomy" id="6359"/>
    <lineage>
        <taxon>Eukaryota</taxon>
        <taxon>Metazoa</taxon>
        <taxon>Spiralia</taxon>
        <taxon>Lophotrochozoa</taxon>
        <taxon>Annelida</taxon>
        <taxon>Polychaeta</taxon>
        <taxon>Errantia</taxon>
        <taxon>Phyllodocida</taxon>
        <taxon>Nereididae</taxon>
        <taxon>Platynereis</taxon>
    </lineage>
</organism>
<comment type="subcellular location">
    <subcellularLocation>
        <location evidence="1">Cytoplasm</location>
    </subcellularLocation>
</comment>
<feature type="coiled-coil region" evidence="5">
    <location>
        <begin position="104"/>
        <end position="131"/>
    </location>
</feature>
<dbReference type="InterPro" id="IPR028133">
    <property type="entry name" value="Dynamitin"/>
</dbReference>
<keyword evidence="5" id="KW-0175">Coiled coil</keyword>
<dbReference type="PANTHER" id="PTHR15346">
    <property type="entry name" value="DYNACTIN SUBUNIT"/>
    <property type="match status" value="1"/>
</dbReference>
<feature type="compositionally biased region" description="Polar residues" evidence="6">
    <location>
        <begin position="32"/>
        <end position="41"/>
    </location>
</feature>